<dbReference type="Proteomes" id="UP000245207">
    <property type="component" value="Unassembled WGS sequence"/>
</dbReference>
<evidence type="ECO:0000313" key="7">
    <source>
        <dbReference type="Proteomes" id="UP000245207"/>
    </source>
</evidence>
<proteinExistence type="predicted"/>
<evidence type="ECO:0000313" key="6">
    <source>
        <dbReference type="EMBL" id="PWA76132.1"/>
    </source>
</evidence>
<dbReference type="PANTHER" id="PTHR14110:SF6">
    <property type="entry name" value="OS04G0405100 PROTEIN"/>
    <property type="match status" value="1"/>
</dbReference>
<keyword evidence="4 5" id="KW-0472">Membrane</keyword>
<dbReference type="GO" id="GO:0045036">
    <property type="term" value="P:protein targeting to chloroplast"/>
    <property type="evidence" value="ECO:0007669"/>
    <property type="project" value="TreeGrafter"/>
</dbReference>
<dbReference type="STRING" id="35608.A0A2U1NRJ8"/>
<dbReference type="EMBL" id="PKPP01002311">
    <property type="protein sequence ID" value="PWA76132.1"/>
    <property type="molecule type" value="Genomic_DNA"/>
</dbReference>
<organism evidence="6 7">
    <name type="scientific">Artemisia annua</name>
    <name type="common">Sweet wormwood</name>
    <dbReference type="NCBI Taxonomy" id="35608"/>
    <lineage>
        <taxon>Eukaryota</taxon>
        <taxon>Viridiplantae</taxon>
        <taxon>Streptophyta</taxon>
        <taxon>Embryophyta</taxon>
        <taxon>Tracheophyta</taxon>
        <taxon>Spermatophyta</taxon>
        <taxon>Magnoliopsida</taxon>
        <taxon>eudicotyledons</taxon>
        <taxon>Gunneridae</taxon>
        <taxon>Pentapetalae</taxon>
        <taxon>asterids</taxon>
        <taxon>campanulids</taxon>
        <taxon>Asterales</taxon>
        <taxon>Asteraceae</taxon>
        <taxon>Asteroideae</taxon>
        <taxon>Anthemideae</taxon>
        <taxon>Artemisiinae</taxon>
        <taxon>Artemisia</taxon>
    </lineage>
</organism>
<protein>
    <submittedName>
        <fullName evidence="6">Mitochondrial inner membrane translocase subunit Tim17/Tim22/Tim23/peroxisomal protein PMP24</fullName>
    </submittedName>
</protein>
<name>A0A2U1NRJ8_ARTAN</name>
<comment type="caution">
    <text evidence="6">The sequence shown here is derived from an EMBL/GenBank/DDBJ whole genome shotgun (WGS) entry which is preliminary data.</text>
</comment>
<dbReference type="Pfam" id="PF02466">
    <property type="entry name" value="Tim17"/>
    <property type="match status" value="1"/>
</dbReference>
<evidence type="ECO:0000256" key="5">
    <source>
        <dbReference type="SAM" id="Phobius"/>
    </source>
</evidence>
<sequence>MAHYNHIFQSKDVGHKPVNNNIAYFFSWHCYCYLFCMYHDNGFKLYISENMGKEKQGFLSVNNQNSVTMLKTNCTKCERYKNSPIKAAIVTTINATVAGAAISLVMDAVFFYLRSTFSISPPRLVSLNLSNQLAKSISQEHMVTACTRGALLGIDAGITCVMKRIRGKEDVHTSMVAGMGAGVLVSLLHGRGLTNAIAFGVAIGLKNSGITKGGEGEEKMLEMTQIIGSMHHICKYQNITPMMYLWIHL</sequence>
<feature type="transmembrane region" description="Helical" evidence="5">
    <location>
        <begin position="88"/>
        <end position="113"/>
    </location>
</feature>
<evidence type="ECO:0000256" key="3">
    <source>
        <dbReference type="ARBA" id="ARBA00022989"/>
    </source>
</evidence>
<dbReference type="GO" id="GO:0042721">
    <property type="term" value="C:TIM22 mitochondrial import inner membrane insertion complex"/>
    <property type="evidence" value="ECO:0007669"/>
    <property type="project" value="InterPro"/>
</dbReference>
<evidence type="ECO:0000256" key="4">
    <source>
        <dbReference type="ARBA" id="ARBA00023136"/>
    </source>
</evidence>
<gene>
    <name evidence="6" type="ORF">CTI12_AA237350</name>
</gene>
<dbReference type="GO" id="GO:0009706">
    <property type="term" value="C:chloroplast inner membrane"/>
    <property type="evidence" value="ECO:0007669"/>
    <property type="project" value="TreeGrafter"/>
</dbReference>
<reference evidence="6 7" key="1">
    <citation type="journal article" date="2018" name="Mol. Plant">
        <title>The genome of Artemisia annua provides insight into the evolution of Asteraceae family and artemisinin biosynthesis.</title>
        <authorList>
            <person name="Shen Q."/>
            <person name="Zhang L."/>
            <person name="Liao Z."/>
            <person name="Wang S."/>
            <person name="Yan T."/>
            <person name="Shi P."/>
            <person name="Liu M."/>
            <person name="Fu X."/>
            <person name="Pan Q."/>
            <person name="Wang Y."/>
            <person name="Lv Z."/>
            <person name="Lu X."/>
            <person name="Zhang F."/>
            <person name="Jiang W."/>
            <person name="Ma Y."/>
            <person name="Chen M."/>
            <person name="Hao X."/>
            <person name="Li L."/>
            <person name="Tang Y."/>
            <person name="Lv G."/>
            <person name="Zhou Y."/>
            <person name="Sun X."/>
            <person name="Brodelius P.E."/>
            <person name="Rose J.K.C."/>
            <person name="Tang K."/>
        </authorList>
    </citation>
    <scope>NUCLEOTIDE SEQUENCE [LARGE SCALE GENOMIC DNA]</scope>
    <source>
        <strain evidence="7">cv. Huhao1</strain>
        <tissue evidence="6">Leaf</tissue>
    </source>
</reference>
<dbReference type="InterPro" id="IPR039175">
    <property type="entry name" value="TIM22"/>
</dbReference>
<keyword evidence="2 5" id="KW-0812">Transmembrane</keyword>
<dbReference type="GO" id="GO:0008320">
    <property type="term" value="F:protein transmembrane transporter activity"/>
    <property type="evidence" value="ECO:0007669"/>
    <property type="project" value="TreeGrafter"/>
</dbReference>
<keyword evidence="7" id="KW-1185">Reference proteome</keyword>
<accession>A0A2U1NRJ8</accession>
<evidence type="ECO:0000256" key="2">
    <source>
        <dbReference type="ARBA" id="ARBA00022692"/>
    </source>
</evidence>
<keyword evidence="3 5" id="KW-1133">Transmembrane helix</keyword>
<dbReference type="GO" id="GO:0045039">
    <property type="term" value="P:protein insertion into mitochondrial inner membrane"/>
    <property type="evidence" value="ECO:0007669"/>
    <property type="project" value="InterPro"/>
</dbReference>
<dbReference type="AlphaFoldDB" id="A0A2U1NRJ8"/>
<evidence type="ECO:0000256" key="1">
    <source>
        <dbReference type="ARBA" id="ARBA00004141"/>
    </source>
</evidence>
<dbReference type="PANTHER" id="PTHR14110">
    <property type="entry name" value="MITOCHONDRIAL IMPORT INNER MEMBRANE TRANSLOCASE SUBUNIT TIM22"/>
    <property type="match status" value="1"/>
</dbReference>
<comment type="subcellular location">
    <subcellularLocation>
        <location evidence="1">Membrane</location>
        <topology evidence="1">Multi-pass membrane protein</topology>
    </subcellularLocation>
</comment>